<evidence type="ECO:0000313" key="2">
    <source>
        <dbReference type="Proteomes" id="UP000826656"/>
    </source>
</evidence>
<reference evidence="1 2" key="1">
    <citation type="journal article" date="2021" name="bioRxiv">
        <title>Chromosome-scale and haplotype-resolved genome assembly of a tetraploid potato cultivar.</title>
        <authorList>
            <person name="Sun H."/>
            <person name="Jiao W.-B."/>
            <person name="Krause K."/>
            <person name="Campoy J.A."/>
            <person name="Goel M."/>
            <person name="Folz-Donahue K."/>
            <person name="Kukat C."/>
            <person name="Huettel B."/>
            <person name="Schneeberger K."/>
        </authorList>
    </citation>
    <scope>NUCLEOTIDE SEQUENCE [LARGE SCALE GENOMIC DNA]</scope>
    <source>
        <strain evidence="1">SolTubOtavaFocal</strain>
        <tissue evidence="1">Leaves</tissue>
    </source>
</reference>
<accession>A0ABQ7VZ32</accession>
<proteinExistence type="predicted"/>
<dbReference type="Proteomes" id="UP000826656">
    <property type="component" value="Unassembled WGS sequence"/>
</dbReference>
<name>A0ABQ7VZ32_SOLTU</name>
<comment type="caution">
    <text evidence="1">The sequence shown here is derived from an EMBL/GenBank/DDBJ whole genome shotgun (WGS) entry which is preliminary data.</text>
</comment>
<dbReference type="EMBL" id="JAIVGD010000005">
    <property type="protein sequence ID" value="KAH0773734.1"/>
    <property type="molecule type" value="Genomic_DNA"/>
</dbReference>
<sequence>MTVLVSNKDAEIALLKAQLLKAQTEGPGTEAVKVLRLQNAALLTQNVALQEKLIKDNDEANARLTLVIKSLSHQLPST</sequence>
<keyword evidence="2" id="KW-1185">Reference proteome</keyword>
<evidence type="ECO:0000313" key="1">
    <source>
        <dbReference type="EMBL" id="KAH0773734.1"/>
    </source>
</evidence>
<organism evidence="1 2">
    <name type="scientific">Solanum tuberosum</name>
    <name type="common">Potato</name>
    <dbReference type="NCBI Taxonomy" id="4113"/>
    <lineage>
        <taxon>Eukaryota</taxon>
        <taxon>Viridiplantae</taxon>
        <taxon>Streptophyta</taxon>
        <taxon>Embryophyta</taxon>
        <taxon>Tracheophyta</taxon>
        <taxon>Spermatophyta</taxon>
        <taxon>Magnoliopsida</taxon>
        <taxon>eudicotyledons</taxon>
        <taxon>Gunneridae</taxon>
        <taxon>Pentapetalae</taxon>
        <taxon>asterids</taxon>
        <taxon>lamiids</taxon>
        <taxon>Solanales</taxon>
        <taxon>Solanaceae</taxon>
        <taxon>Solanoideae</taxon>
        <taxon>Solaneae</taxon>
        <taxon>Solanum</taxon>
    </lineage>
</organism>
<protein>
    <submittedName>
        <fullName evidence="1">Uncharacterized protein</fullName>
    </submittedName>
</protein>
<gene>
    <name evidence="1" type="ORF">KY290_010871</name>
</gene>